<dbReference type="AlphaFoldDB" id="A0A6C0PAZ3"/>
<dbReference type="RefSeq" id="WP_162645687.1">
    <property type="nucleotide sequence ID" value="NZ_CP048287.1"/>
</dbReference>
<evidence type="ECO:0000313" key="1">
    <source>
        <dbReference type="EMBL" id="QHW35541.1"/>
    </source>
</evidence>
<dbReference type="Proteomes" id="UP000479114">
    <property type="component" value="Plasmid unnamed1"/>
</dbReference>
<sequence>MVRNEKWRWDQTRDILNPGNSEPCISTLFTIFDRILSDDSKSYYRADPLAVIEQYYDSEEVYENFIKDLAQKGATRNFSEKGIRNQLGRKIQVIQVLESYIMSNWLSLELSTQIEDLAKGTLAYHIGDEQQQEQIIKLFKLVANNIEQKIPEEEKKRIYGKTLFGLNKVISINQWASQNLDELLTDLNESVLLEKLWPAFLTHIENSTFSKFDKK</sequence>
<gene>
    <name evidence="1" type="ORF">GZH47_32155</name>
</gene>
<accession>A0A6C0PAZ3</accession>
<keyword evidence="2" id="KW-1185">Reference proteome</keyword>
<organism evidence="1 2">
    <name type="scientific">Paenibacillus rhizovicinus</name>
    <dbReference type="NCBI Taxonomy" id="2704463"/>
    <lineage>
        <taxon>Bacteria</taxon>
        <taxon>Bacillati</taxon>
        <taxon>Bacillota</taxon>
        <taxon>Bacilli</taxon>
        <taxon>Bacillales</taxon>
        <taxon>Paenibacillaceae</taxon>
        <taxon>Paenibacillus</taxon>
    </lineage>
</organism>
<protein>
    <submittedName>
        <fullName evidence="1">Uncharacterized protein</fullName>
    </submittedName>
</protein>
<geneLocation type="plasmid" evidence="1 2">
    <name>unnamed1</name>
</geneLocation>
<name>A0A6C0PAZ3_9BACL</name>
<reference evidence="1 2" key="1">
    <citation type="submission" date="2020-02" db="EMBL/GenBank/DDBJ databases">
        <title>Paenibacillus sp. nov., isolated from rhizosphere soil of tomato.</title>
        <authorList>
            <person name="Weon H.-Y."/>
            <person name="Lee S.A."/>
        </authorList>
    </citation>
    <scope>NUCLEOTIDE SEQUENCE [LARGE SCALE GENOMIC DNA]</scope>
    <source>
        <strain evidence="1 2">14171R-81</strain>
        <plasmid evidence="1 2">unnamed1</plasmid>
    </source>
</reference>
<dbReference type="EMBL" id="CP048287">
    <property type="protein sequence ID" value="QHW35541.1"/>
    <property type="molecule type" value="Genomic_DNA"/>
</dbReference>
<evidence type="ECO:0000313" key="2">
    <source>
        <dbReference type="Proteomes" id="UP000479114"/>
    </source>
</evidence>
<dbReference type="KEGG" id="prz:GZH47_32155"/>
<proteinExistence type="predicted"/>
<keyword evidence="1" id="KW-0614">Plasmid</keyword>